<dbReference type="InterPro" id="IPR036869">
    <property type="entry name" value="J_dom_sf"/>
</dbReference>
<dbReference type="SUPFAM" id="SSF46565">
    <property type="entry name" value="Chaperone J-domain"/>
    <property type="match status" value="1"/>
</dbReference>
<dbReference type="SMART" id="SM00271">
    <property type="entry name" value="DnaJ"/>
    <property type="match status" value="1"/>
</dbReference>
<dbReference type="AlphaFoldDB" id="A0A9J6F5M5"/>
<protein>
    <recommendedName>
        <fullName evidence="1">J domain-containing protein</fullName>
    </recommendedName>
</protein>
<dbReference type="PRINTS" id="PR00625">
    <property type="entry name" value="JDOMAIN"/>
</dbReference>
<dbReference type="PANTHER" id="PTHR43948">
    <property type="entry name" value="DNAJ HOMOLOG SUBFAMILY B"/>
    <property type="match status" value="1"/>
</dbReference>
<keyword evidence="3" id="KW-1185">Reference proteome</keyword>
<dbReference type="CDD" id="cd06257">
    <property type="entry name" value="DnaJ"/>
    <property type="match status" value="1"/>
</dbReference>
<dbReference type="EMBL" id="JABSTU010000001">
    <property type="protein sequence ID" value="KAH8041897.1"/>
    <property type="molecule type" value="Genomic_DNA"/>
</dbReference>
<evidence type="ECO:0000313" key="2">
    <source>
        <dbReference type="EMBL" id="KAH8041897.1"/>
    </source>
</evidence>
<dbReference type="Proteomes" id="UP000821866">
    <property type="component" value="Chromosome 1"/>
</dbReference>
<dbReference type="GO" id="GO:0051082">
    <property type="term" value="F:unfolded protein binding"/>
    <property type="evidence" value="ECO:0007669"/>
    <property type="project" value="TreeGrafter"/>
</dbReference>
<organism evidence="2 3">
    <name type="scientific">Rhipicephalus microplus</name>
    <name type="common">Cattle tick</name>
    <name type="synonym">Boophilus microplus</name>
    <dbReference type="NCBI Taxonomy" id="6941"/>
    <lineage>
        <taxon>Eukaryota</taxon>
        <taxon>Metazoa</taxon>
        <taxon>Ecdysozoa</taxon>
        <taxon>Arthropoda</taxon>
        <taxon>Chelicerata</taxon>
        <taxon>Arachnida</taxon>
        <taxon>Acari</taxon>
        <taxon>Parasitiformes</taxon>
        <taxon>Ixodida</taxon>
        <taxon>Ixodoidea</taxon>
        <taxon>Ixodidae</taxon>
        <taxon>Rhipicephalinae</taxon>
        <taxon>Rhipicephalus</taxon>
        <taxon>Boophilus</taxon>
    </lineage>
</organism>
<evidence type="ECO:0000313" key="3">
    <source>
        <dbReference type="Proteomes" id="UP000821866"/>
    </source>
</evidence>
<feature type="domain" description="J" evidence="1">
    <location>
        <begin position="11"/>
        <end position="78"/>
    </location>
</feature>
<sequence length="108" mass="12463">MTTSGMASSTDYYELLGVSRSAGPEDIRQAYRRRALRWHPDKNPGRSEVAERRFKRLHEAYMVSGRHSATARRYDTIVNDTVLLSAVLTHNYQAYARHFRGLSYRNLG</sequence>
<dbReference type="PANTHER" id="PTHR43948:SF10">
    <property type="entry name" value="MRJ, ISOFORM E"/>
    <property type="match status" value="1"/>
</dbReference>
<dbReference type="GO" id="GO:0005634">
    <property type="term" value="C:nucleus"/>
    <property type="evidence" value="ECO:0007669"/>
    <property type="project" value="TreeGrafter"/>
</dbReference>
<dbReference type="VEuPathDB" id="VectorBase:LOC119169116"/>
<proteinExistence type="predicted"/>
<dbReference type="InterPro" id="IPR001623">
    <property type="entry name" value="DnaJ_domain"/>
</dbReference>
<dbReference type="Gene3D" id="1.10.287.110">
    <property type="entry name" value="DnaJ domain"/>
    <property type="match status" value="1"/>
</dbReference>
<dbReference type="PROSITE" id="PS50076">
    <property type="entry name" value="DNAJ_2"/>
    <property type="match status" value="1"/>
</dbReference>
<dbReference type="Pfam" id="PF00226">
    <property type="entry name" value="DnaJ"/>
    <property type="match status" value="1"/>
</dbReference>
<reference evidence="2" key="1">
    <citation type="journal article" date="2020" name="Cell">
        <title>Large-Scale Comparative Analyses of Tick Genomes Elucidate Their Genetic Diversity and Vector Capacities.</title>
        <authorList>
            <consortium name="Tick Genome and Microbiome Consortium (TIGMIC)"/>
            <person name="Jia N."/>
            <person name="Wang J."/>
            <person name="Shi W."/>
            <person name="Du L."/>
            <person name="Sun Y."/>
            <person name="Zhan W."/>
            <person name="Jiang J.F."/>
            <person name="Wang Q."/>
            <person name="Zhang B."/>
            <person name="Ji P."/>
            <person name="Bell-Sakyi L."/>
            <person name="Cui X.M."/>
            <person name="Yuan T.T."/>
            <person name="Jiang B.G."/>
            <person name="Yang W.F."/>
            <person name="Lam T.T."/>
            <person name="Chang Q.C."/>
            <person name="Ding S.J."/>
            <person name="Wang X.J."/>
            <person name="Zhu J.G."/>
            <person name="Ruan X.D."/>
            <person name="Zhao L."/>
            <person name="Wei J.T."/>
            <person name="Ye R.Z."/>
            <person name="Que T.C."/>
            <person name="Du C.H."/>
            <person name="Zhou Y.H."/>
            <person name="Cheng J.X."/>
            <person name="Dai P.F."/>
            <person name="Guo W.B."/>
            <person name="Han X.H."/>
            <person name="Huang E.J."/>
            <person name="Li L.F."/>
            <person name="Wei W."/>
            <person name="Gao Y.C."/>
            <person name="Liu J.Z."/>
            <person name="Shao H.Z."/>
            <person name="Wang X."/>
            <person name="Wang C.C."/>
            <person name="Yang T.C."/>
            <person name="Huo Q.B."/>
            <person name="Li W."/>
            <person name="Chen H.Y."/>
            <person name="Chen S.E."/>
            <person name="Zhou L.G."/>
            <person name="Ni X.B."/>
            <person name="Tian J.H."/>
            <person name="Sheng Y."/>
            <person name="Liu T."/>
            <person name="Pan Y.S."/>
            <person name="Xia L.Y."/>
            <person name="Li J."/>
            <person name="Zhao F."/>
            <person name="Cao W.C."/>
        </authorList>
    </citation>
    <scope>NUCLEOTIDE SEQUENCE</scope>
    <source>
        <strain evidence="2">Rmic-2018</strain>
    </source>
</reference>
<dbReference type="GO" id="GO:0044183">
    <property type="term" value="F:protein folding chaperone"/>
    <property type="evidence" value="ECO:0007669"/>
    <property type="project" value="TreeGrafter"/>
</dbReference>
<name>A0A9J6F5M5_RHIMP</name>
<comment type="caution">
    <text evidence="2">The sequence shown here is derived from an EMBL/GenBank/DDBJ whole genome shotgun (WGS) entry which is preliminary data.</text>
</comment>
<evidence type="ECO:0000259" key="1">
    <source>
        <dbReference type="PROSITE" id="PS50076"/>
    </source>
</evidence>
<dbReference type="GO" id="GO:0005737">
    <property type="term" value="C:cytoplasm"/>
    <property type="evidence" value="ECO:0007669"/>
    <property type="project" value="TreeGrafter"/>
</dbReference>
<accession>A0A9J6F5M5</accession>
<gene>
    <name evidence="2" type="ORF">HPB51_019532</name>
</gene>
<dbReference type="GO" id="GO:0051087">
    <property type="term" value="F:protein-folding chaperone binding"/>
    <property type="evidence" value="ECO:0007669"/>
    <property type="project" value="TreeGrafter"/>
</dbReference>
<reference evidence="2" key="2">
    <citation type="submission" date="2021-09" db="EMBL/GenBank/DDBJ databases">
        <authorList>
            <person name="Jia N."/>
            <person name="Wang J."/>
            <person name="Shi W."/>
            <person name="Du L."/>
            <person name="Sun Y."/>
            <person name="Zhan W."/>
            <person name="Jiang J."/>
            <person name="Wang Q."/>
            <person name="Zhang B."/>
            <person name="Ji P."/>
            <person name="Sakyi L.B."/>
            <person name="Cui X."/>
            <person name="Yuan T."/>
            <person name="Jiang B."/>
            <person name="Yang W."/>
            <person name="Lam T.T.-Y."/>
            <person name="Chang Q."/>
            <person name="Ding S."/>
            <person name="Wang X."/>
            <person name="Zhu J."/>
            <person name="Ruan X."/>
            <person name="Zhao L."/>
            <person name="Wei J."/>
            <person name="Que T."/>
            <person name="Du C."/>
            <person name="Cheng J."/>
            <person name="Dai P."/>
            <person name="Han X."/>
            <person name="Huang E."/>
            <person name="Gao Y."/>
            <person name="Liu J."/>
            <person name="Shao H."/>
            <person name="Ye R."/>
            <person name="Li L."/>
            <person name="Wei W."/>
            <person name="Wang X."/>
            <person name="Wang C."/>
            <person name="Huo Q."/>
            <person name="Li W."/>
            <person name="Guo W."/>
            <person name="Chen H."/>
            <person name="Chen S."/>
            <person name="Zhou L."/>
            <person name="Zhou L."/>
            <person name="Ni X."/>
            <person name="Tian J."/>
            <person name="Zhou Y."/>
            <person name="Sheng Y."/>
            <person name="Liu T."/>
            <person name="Pan Y."/>
            <person name="Xia L."/>
            <person name="Li J."/>
            <person name="Zhao F."/>
            <person name="Cao W."/>
        </authorList>
    </citation>
    <scope>NUCLEOTIDE SEQUENCE</scope>
    <source>
        <strain evidence="2">Rmic-2018</strain>
        <tissue evidence="2">Larvae</tissue>
    </source>
</reference>